<sequence length="230" mass="25468">MKAIPFALLNDAQVVLMVSRGKQPPRLRVQEVEARARGFDNTMLQLMEWCCHPDPYQRPNASKIAECLRTLKSQKHFKRYGYPLVPGLPVAPPPVAPPCPSPAVPQSGTAFAPQLRQRSLAQRPSVNPQLAASRLVGIPEQTQSPRHSPYASSLPIGLQRPTIDLHEIEILRMQELLARRAAIQRGSREQVVAIASHPPAPSEEELEMLIADAIRAYGNSEVPGDQDLHR</sequence>
<organism evidence="1 2">
    <name type="scientific">Botryobasidium botryosum (strain FD-172 SS1)</name>
    <dbReference type="NCBI Taxonomy" id="930990"/>
    <lineage>
        <taxon>Eukaryota</taxon>
        <taxon>Fungi</taxon>
        <taxon>Dikarya</taxon>
        <taxon>Basidiomycota</taxon>
        <taxon>Agaricomycotina</taxon>
        <taxon>Agaricomycetes</taxon>
        <taxon>Cantharellales</taxon>
        <taxon>Botryobasidiaceae</taxon>
        <taxon>Botryobasidium</taxon>
    </lineage>
</organism>
<proteinExistence type="predicted"/>
<reference evidence="2" key="1">
    <citation type="journal article" date="2014" name="Proc. Natl. Acad. Sci. U.S.A.">
        <title>Extensive sampling of basidiomycete genomes demonstrates inadequacy of the white-rot/brown-rot paradigm for wood decay fungi.</title>
        <authorList>
            <person name="Riley R."/>
            <person name="Salamov A.A."/>
            <person name="Brown D.W."/>
            <person name="Nagy L.G."/>
            <person name="Floudas D."/>
            <person name="Held B.W."/>
            <person name="Levasseur A."/>
            <person name="Lombard V."/>
            <person name="Morin E."/>
            <person name="Otillar R."/>
            <person name="Lindquist E.A."/>
            <person name="Sun H."/>
            <person name="LaButti K.M."/>
            <person name="Schmutz J."/>
            <person name="Jabbour D."/>
            <person name="Luo H."/>
            <person name="Baker S.E."/>
            <person name="Pisabarro A.G."/>
            <person name="Walton J.D."/>
            <person name="Blanchette R.A."/>
            <person name="Henrissat B."/>
            <person name="Martin F."/>
            <person name="Cullen D."/>
            <person name="Hibbett D.S."/>
            <person name="Grigoriev I.V."/>
        </authorList>
    </citation>
    <scope>NUCLEOTIDE SEQUENCE [LARGE SCALE GENOMIC DNA]</scope>
    <source>
        <strain evidence="2">FD-172 SS1</strain>
    </source>
</reference>
<evidence type="ECO:0000313" key="2">
    <source>
        <dbReference type="Proteomes" id="UP000027195"/>
    </source>
</evidence>
<dbReference type="SUPFAM" id="SSF56112">
    <property type="entry name" value="Protein kinase-like (PK-like)"/>
    <property type="match status" value="1"/>
</dbReference>
<dbReference type="Proteomes" id="UP000027195">
    <property type="component" value="Unassembled WGS sequence"/>
</dbReference>
<dbReference type="OrthoDB" id="4062651at2759"/>
<dbReference type="InParanoid" id="A0A067MEW8"/>
<dbReference type="AlphaFoldDB" id="A0A067MEW8"/>
<name>A0A067MEW8_BOTB1</name>
<protein>
    <submittedName>
        <fullName evidence="1">Uncharacterized protein</fullName>
    </submittedName>
</protein>
<evidence type="ECO:0000313" key="1">
    <source>
        <dbReference type="EMBL" id="KDQ13260.1"/>
    </source>
</evidence>
<accession>A0A067MEW8</accession>
<dbReference type="HOGENOM" id="CLU_1204604_0_0_1"/>
<dbReference type="InterPro" id="IPR011009">
    <property type="entry name" value="Kinase-like_dom_sf"/>
</dbReference>
<dbReference type="Gene3D" id="1.10.510.10">
    <property type="entry name" value="Transferase(Phosphotransferase) domain 1"/>
    <property type="match status" value="1"/>
</dbReference>
<dbReference type="EMBL" id="KL198045">
    <property type="protein sequence ID" value="KDQ13260.1"/>
    <property type="molecule type" value="Genomic_DNA"/>
</dbReference>
<gene>
    <name evidence="1" type="ORF">BOTBODRAFT_399284</name>
</gene>
<keyword evidence="2" id="KW-1185">Reference proteome</keyword>